<accession>A0A7M7R8W1</accession>
<proteinExistence type="predicted"/>
<dbReference type="GeneID" id="408608"/>
<protein>
    <submittedName>
        <fullName evidence="4">Uncharacterized protein LOC408608</fullName>
    </submittedName>
</protein>
<dbReference type="EnsemblMetazoa" id="XM_397512">
    <property type="protein sequence ID" value="XP_397512"/>
    <property type="gene ID" value="LOC408608"/>
</dbReference>
<evidence type="ECO:0000256" key="1">
    <source>
        <dbReference type="SAM" id="SignalP"/>
    </source>
</evidence>
<organism evidence="2">
    <name type="scientific">Apis mellifera</name>
    <name type="common">Honeybee</name>
    <dbReference type="NCBI Taxonomy" id="7460"/>
    <lineage>
        <taxon>Eukaryota</taxon>
        <taxon>Metazoa</taxon>
        <taxon>Ecdysozoa</taxon>
        <taxon>Arthropoda</taxon>
        <taxon>Hexapoda</taxon>
        <taxon>Insecta</taxon>
        <taxon>Pterygota</taxon>
        <taxon>Neoptera</taxon>
        <taxon>Endopterygota</taxon>
        <taxon>Hymenoptera</taxon>
        <taxon>Apocrita</taxon>
        <taxon>Aculeata</taxon>
        <taxon>Apoidea</taxon>
        <taxon>Anthophila</taxon>
        <taxon>Apidae</taxon>
        <taxon>Apis</taxon>
    </lineage>
</organism>
<dbReference type="Proteomes" id="UP000005203">
    <property type="component" value="Linkage group LG1"/>
</dbReference>
<gene>
    <name evidence="2" type="primary">408608</name>
    <name evidence="4" type="synonym">LOC408608</name>
</gene>
<evidence type="ECO:0000313" key="2">
    <source>
        <dbReference type="EnsemblMetazoa" id="XP_397512"/>
    </source>
</evidence>
<accession>A0A8B9B3H3</accession>
<dbReference type="AlphaFoldDB" id="A0A7M7R8W1"/>
<reference evidence="4" key="2">
    <citation type="submission" date="2025-04" db="UniProtKB">
        <authorList>
            <consortium name="RefSeq"/>
        </authorList>
    </citation>
    <scope>IDENTIFICATION</scope>
    <source>
        <strain evidence="4">DH4</strain>
        <tissue evidence="4">Whole body</tissue>
    </source>
</reference>
<name>A0A7M7R8W1_APIME</name>
<dbReference type="RefSeq" id="XP_397512.1">
    <property type="nucleotide sequence ID" value="XM_397512.5"/>
</dbReference>
<dbReference type="OrthoDB" id="10374593at2759"/>
<dbReference type="KEGG" id="ame:408608"/>
<evidence type="ECO:0000313" key="4">
    <source>
        <dbReference type="RefSeq" id="XP_397512.1"/>
    </source>
</evidence>
<feature type="signal peptide" evidence="1">
    <location>
        <begin position="1"/>
        <end position="20"/>
    </location>
</feature>
<evidence type="ECO:0000313" key="3">
    <source>
        <dbReference type="Proteomes" id="UP000005203"/>
    </source>
</evidence>
<reference evidence="2" key="1">
    <citation type="submission" date="2021-01" db="UniProtKB">
        <authorList>
            <consortium name="EnsemblMetazoa"/>
        </authorList>
    </citation>
    <scope>IDENTIFICATION</scope>
    <source>
        <strain evidence="2">DH4</strain>
    </source>
</reference>
<sequence length="181" mass="19434">MQLRVLFFFLFVATISYAIADSSSSSSESKETAVDALKNIGKSADNIVKQFGKGFAAVAKGNLGTVNLTKVLKSVEDRLKLPTLSKYSKEAKSQIVAAREQVANALLEGSSDLIGALKDAVELAIRASTPIENLIEIFDTIKDVYFHVAVNNSIAIGLNIIEDGVLICQVIVETMKVALKV</sequence>
<reference evidence="3" key="3">
    <citation type="submission" date="2025-05" db="UniProtKB">
        <authorList>
            <consortium name="RefSeq"/>
        </authorList>
    </citation>
    <scope>NUCLEOTIDE SEQUENCE [LARGE SCALE GENOMIC DNA]</scope>
    <source>
        <strain evidence="3">DH4</strain>
    </source>
</reference>
<feature type="chain" id="PRO_5044660886" evidence="1">
    <location>
        <begin position="21"/>
        <end position="181"/>
    </location>
</feature>
<keyword evidence="3" id="KW-1185">Reference proteome</keyword>
<keyword evidence="1" id="KW-0732">Signal</keyword>